<dbReference type="HOGENOM" id="CLU_141932_1_0_6"/>
<evidence type="ECO:0000256" key="7">
    <source>
        <dbReference type="RuleBase" id="RU004168"/>
    </source>
</evidence>
<reference evidence="9 10" key="1">
    <citation type="submission" date="2006-02" db="EMBL/GenBank/DDBJ databases">
        <authorList>
            <person name="Moran M.A."/>
            <person name="Kjelleberg S."/>
            <person name="Egan S."/>
            <person name="Saunders N."/>
            <person name="Thomas T."/>
            <person name="Ferriera S."/>
            <person name="Johnson J."/>
            <person name="Kravitz S."/>
            <person name="Halpern A."/>
            <person name="Remington K."/>
            <person name="Beeson K."/>
            <person name="Tran B."/>
            <person name="Rogers Y.-H."/>
            <person name="Friedman R."/>
            <person name="Venter J.C."/>
        </authorList>
    </citation>
    <scope>NUCLEOTIDE SEQUENCE [LARGE SCALE GENOMIC DNA]</scope>
    <source>
        <strain evidence="9 10">D2</strain>
    </source>
</reference>
<dbReference type="Pfam" id="PF00708">
    <property type="entry name" value="Acylphosphatase"/>
    <property type="match status" value="1"/>
</dbReference>
<dbReference type="AlphaFoldDB" id="A4CBH6"/>
<dbReference type="EMBL" id="AAOH01000005">
    <property type="protein sequence ID" value="EAR27713.1"/>
    <property type="molecule type" value="Genomic_DNA"/>
</dbReference>
<dbReference type="EC" id="3.6.1.7" evidence="2 5"/>
<keyword evidence="10" id="KW-1185">Reference proteome</keyword>
<feature type="active site" evidence="5">
    <location>
        <position position="13"/>
    </location>
</feature>
<comment type="catalytic activity">
    <reaction evidence="4 5 6">
        <text>an acyl phosphate + H2O = a carboxylate + phosphate + H(+)</text>
        <dbReference type="Rhea" id="RHEA:14965"/>
        <dbReference type="ChEBI" id="CHEBI:15377"/>
        <dbReference type="ChEBI" id="CHEBI:15378"/>
        <dbReference type="ChEBI" id="CHEBI:29067"/>
        <dbReference type="ChEBI" id="CHEBI:43474"/>
        <dbReference type="ChEBI" id="CHEBI:59918"/>
        <dbReference type="EC" id="3.6.1.7"/>
    </reaction>
</comment>
<accession>A4CBH6</accession>
<name>A4CBH6_9GAMM</name>
<dbReference type="Proteomes" id="UP000006201">
    <property type="component" value="Unassembled WGS sequence"/>
</dbReference>
<dbReference type="PANTHER" id="PTHR47268">
    <property type="entry name" value="ACYLPHOSPHATASE"/>
    <property type="match status" value="1"/>
</dbReference>
<evidence type="ECO:0000259" key="8">
    <source>
        <dbReference type="PROSITE" id="PS51160"/>
    </source>
</evidence>
<dbReference type="GO" id="GO:0003998">
    <property type="term" value="F:acylphosphatase activity"/>
    <property type="evidence" value="ECO:0007669"/>
    <property type="project" value="UniProtKB-EC"/>
</dbReference>
<feature type="active site" evidence="5">
    <location>
        <position position="31"/>
    </location>
</feature>
<organism evidence="9 10">
    <name type="scientific">Pseudoalteromonas tunicata D2</name>
    <dbReference type="NCBI Taxonomy" id="87626"/>
    <lineage>
        <taxon>Bacteria</taxon>
        <taxon>Pseudomonadati</taxon>
        <taxon>Pseudomonadota</taxon>
        <taxon>Gammaproteobacteria</taxon>
        <taxon>Alteromonadales</taxon>
        <taxon>Pseudoalteromonadaceae</taxon>
        <taxon>Pseudoalteromonas</taxon>
    </lineage>
</organism>
<comment type="similarity">
    <text evidence="1 7">Belongs to the acylphosphatase family.</text>
</comment>
<sequence>MIVSGKVQGVGFRAGAQHYALNHGISGYAKNLAHGEVEIEATGTESQLVNFAQYLEEGPKTADVLTVAWDYVQLKQYQEFKIY</sequence>
<evidence type="ECO:0000256" key="5">
    <source>
        <dbReference type="PROSITE-ProRule" id="PRU00520"/>
    </source>
</evidence>
<dbReference type="PANTHER" id="PTHR47268:SF4">
    <property type="entry name" value="ACYLPHOSPHATASE"/>
    <property type="match status" value="1"/>
</dbReference>
<dbReference type="PROSITE" id="PS00151">
    <property type="entry name" value="ACYLPHOSPHATASE_2"/>
    <property type="match status" value="1"/>
</dbReference>
<dbReference type="InterPro" id="IPR036046">
    <property type="entry name" value="Acylphosphatase-like_dom_sf"/>
</dbReference>
<evidence type="ECO:0000256" key="3">
    <source>
        <dbReference type="ARBA" id="ARBA00015991"/>
    </source>
</evidence>
<dbReference type="InterPro" id="IPR017968">
    <property type="entry name" value="Acylphosphatase_CS"/>
</dbReference>
<evidence type="ECO:0000256" key="2">
    <source>
        <dbReference type="ARBA" id="ARBA00012150"/>
    </source>
</evidence>
<dbReference type="STRING" id="87626.PTD2_17865"/>
<evidence type="ECO:0000256" key="6">
    <source>
        <dbReference type="RuleBase" id="RU000553"/>
    </source>
</evidence>
<gene>
    <name evidence="9" type="ORF">PTD2_17865</name>
</gene>
<dbReference type="PROSITE" id="PS51160">
    <property type="entry name" value="ACYLPHOSPHATASE_3"/>
    <property type="match status" value="1"/>
</dbReference>
<dbReference type="InterPro" id="IPR001792">
    <property type="entry name" value="Acylphosphatase-like_dom"/>
</dbReference>
<evidence type="ECO:0000313" key="10">
    <source>
        <dbReference type="Proteomes" id="UP000006201"/>
    </source>
</evidence>
<dbReference type="Gene3D" id="3.30.70.100">
    <property type="match status" value="1"/>
</dbReference>
<dbReference type="PROSITE" id="PS00150">
    <property type="entry name" value="ACYLPHOSPHATASE_1"/>
    <property type="match status" value="1"/>
</dbReference>
<evidence type="ECO:0000256" key="4">
    <source>
        <dbReference type="ARBA" id="ARBA00047645"/>
    </source>
</evidence>
<evidence type="ECO:0000313" key="9">
    <source>
        <dbReference type="EMBL" id="EAR27713.1"/>
    </source>
</evidence>
<comment type="caution">
    <text evidence="9">The sequence shown here is derived from an EMBL/GenBank/DDBJ whole genome shotgun (WGS) entry which is preliminary data.</text>
</comment>
<dbReference type="eggNOG" id="COG1254">
    <property type="taxonomic scope" value="Bacteria"/>
</dbReference>
<evidence type="ECO:0000256" key="1">
    <source>
        <dbReference type="ARBA" id="ARBA00005614"/>
    </source>
</evidence>
<protein>
    <recommendedName>
        <fullName evidence="3 5">Acylphosphatase</fullName>
        <ecNumber evidence="2 5">3.6.1.7</ecNumber>
    </recommendedName>
</protein>
<keyword evidence="5 6" id="KW-0378">Hydrolase</keyword>
<dbReference type="InterPro" id="IPR020456">
    <property type="entry name" value="Acylphosphatase"/>
</dbReference>
<feature type="domain" description="Acylphosphatase-like" evidence="8">
    <location>
        <begin position="1"/>
        <end position="83"/>
    </location>
</feature>
<proteinExistence type="inferred from homology"/>
<dbReference type="SUPFAM" id="SSF54975">
    <property type="entry name" value="Acylphosphatase/BLUF domain-like"/>
    <property type="match status" value="1"/>
</dbReference>